<evidence type="ECO:0008006" key="4">
    <source>
        <dbReference type="Google" id="ProtNLM"/>
    </source>
</evidence>
<dbReference type="AlphaFoldDB" id="A0A561EJI4"/>
<dbReference type="Gene3D" id="1.10.287.1060">
    <property type="entry name" value="ESAT-6-like"/>
    <property type="match status" value="1"/>
</dbReference>
<organism evidence="2 3">
    <name type="scientific">Kitasatospora atroaurantiaca</name>
    <dbReference type="NCBI Taxonomy" id="285545"/>
    <lineage>
        <taxon>Bacteria</taxon>
        <taxon>Bacillati</taxon>
        <taxon>Actinomycetota</taxon>
        <taxon>Actinomycetes</taxon>
        <taxon>Kitasatosporales</taxon>
        <taxon>Streptomycetaceae</taxon>
        <taxon>Kitasatospora</taxon>
    </lineage>
</organism>
<dbReference type="OrthoDB" id="4560721at2"/>
<evidence type="ECO:0000313" key="2">
    <source>
        <dbReference type="EMBL" id="TWE15777.1"/>
    </source>
</evidence>
<gene>
    <name evidence="2" type="ORF">FB465_0714</name>
</gene>
<keyword evidence="3" id="KW-1185">Reference proteome</keyword>
<feature type="region of interest" description="Disordered" evidence="1">
    <location>
        <begin position="59"/>
        <end position="83"/>
    </location>
</feature>
<protein>
    <recommendedName>
        <fullName evidence="4">Type VII secretion system (Wss) protein ESAT-6</fullName>
    </recommendedName>
</protein>
<feature type="region of interest" description="Disordered" evidence="1">
    <location>
        <begin position="156"/>
        <end position="182"/>
    </location>
</feature>
<accession>A0A561EJI4</accession>
<dbReference type="RefSeq" id="WP_145787489.1">
    <property type="nucleotide sequence ID" value="NZ_BAAABR010000004.1"/>
</dbReference>
<sequence>MDEEVGTEFRAAETTAVPAHERLRAMSVDSEPLLRMETAAEPRLRDASPVTMAEPQLHAMPVESERRLQDASPVTAAEPRLRDVSPVTMAEPRLHAMPVESERRLQDASPVTMAEPRLQDGEPLTATRTAADALARPRFGTVSAGTGLQPTTAALRATSGQPVEKRAAASQSGGGPASAGSGFKVSPEQYRAAIAPVLAASDQIAELSTSLSSFLSGMQAGKPWGDDESGKKFAEGEKGYLKYSEDTLKGLAGLPKGLKYIADGLKAMAENYEGTETVLSGDMTGQDSELQATQGTYWSPAAGASSAAPTAPILPNATLSGIAQSRPHITGRH</sequence>
<evidence type="ECO:0000313" key="3">
    <source>
        <dbReference type="Proteomes" id="UP000318416"/>
    </source>
</evidence>
<dbReference type="Proteomes" id="UP000318416">
    <property type="component" value="Unassembled WGS sequence"/>
</dbReference>
<comment type="caution">
    <text evidence="2">The sequence shown here is derived from an EMBL/GenBank/DDBJ whole genome shotgun (WGS) entry which is preliminary data.</text>
</comment>
<name>A0A561EJI4_9ACTN</name>
<proteinExistence type="predicted"/>
<dbReference type="EMBL" id="VIVR01000001">
    <property type="protein sequence ID" value="TWE15777.1"/>
    <property type="molecule type" value="Genomic_DNA"/>
</dbReference>
<evidence type="ECO:0000256" key="1">
    <source>
        <dbReference type="SAM" id="MobiDB-lite"/>
    </source>
</evidence>
<reference evidence="2 3" key="1">
    <citation type="submission" date="2019-06" db="EMBL/GenBank/DDBJ databases">
        <title>Sequencing the genomes of 1000 actinobacteria strains.</title>
        <authorList>
            <person name="Klenk H.-P."/>
        </authorList>
    </citation>
    <scope>NUCLEOTIDE SEQUENCE [LARGE SCALE GENOMIC DNA]</scope>
    <source>
        <strain evidence="2 3">DSM 41649</strain>
    </source>
</reference>